<keyword evidence="1" id="KW-0472">Membrane</keyword>
<evidence type="ECO:0000313" key="2">
    <source>
        <dbReference type="EMBL" id="CAI2191892.1"/>
    </source>
</evidence>
<protein>
    <submittedName>
        <fullName evidence="2">2310_t:CDS:1</fullName>
    </submittedName>
</protein>
<organism evidence="2 3">
    <name type="scientific">Funneliformis geosporum</name>
    <dbReference type="NCBI Taxonomy" id="1117311"/>
    <lineage>
        <taxon>Eukaryota</taxon>
        <taxon>Fungi</taxon>
        <taxon>Fungi incertae sedis</taxon>
        <taxon>Mucoromycota</taxon>
        <taxon>Glomeromycotina</taxon>
        <taxon>Glomeromycetes</taxon>
        <taxon>Glomerales</taxon>
        <taxon>Glomeraceae</taxon>
        <taxon>Funneliformis</taxon>
    </lineage>
</organism>
<reference evidence="2" key="1">
    <citation type="submission" date="2022-08" db="EMBL/GenBank/DDBJ databases">
        <authorList>
            <person name="Kallberg Y."/>
            <person name="Tangrot J."/>
            <person name="Rosling A."/>
        </authorList>
    </citation>
    <scope>NUCLEOTIDE SEQUENCE</scope>
    <source>
        <strain evidence="2">Wild A</strain>
    </source>
</reference>
<comment type="caution">
    <text evidence="2">The sequence shown here is derived from an EMBL/GenBank/DDBJ whole genome shotgun (WGS) entry which is preliminary data.</text>
</comment>
<dbReference type="Proteomes" id="UP001153678">
    <property type="component" value="Unassembled WGS sequence"/>
</dbReference>
<dbReference type="EMBL" id="CAMKVN010007814">
    <property type="protein sequence ID" value="CAI2191892.1"/>
    <property type="molecule type" value="Genomic_DNA"/>
</dbReference>
<keyword evidence="1" id="KW-1133">Transmembrane helix</keyword>
<gene>
    <name evidence="2" type="ORF">FWILDA_LOCUS15300</name>
</gene>
<feature type="transmembrane region" description="Helical" evidence="1">
    <location>
        <begin position="12"/>
        <end position="33"/>
    </location>
</feature>
<dbReference type="OrthoDB" id="2401718at2759"/>
<sequence length="62" mass="7280">MIISEVIDTWAYFFTFFLQAVLIVYVGANFYVFTDLAELEIPTNYDELDKILKVARIILQIK</sequence>
<accession>A0A9W4T3T4</accession>
<name>A0A9W4T3T4_9GLOM</name>
<keyword evidence="3" id="KW-1185">Reference proteome</keyword>
<feature type="non-terminal residue" evidence="2">
    <location>
        <position position="62"/>
    </location>
</feature>
<proteinExistence type="predicted"/>
<keyword evidence="1" id="KW-0812">Transmembrane</keyword>
<evidence type="ECO:0000313" key="3">
    <source>
        <dbReference type="Proteomes" id="UP001153678"/>
    </source>
</evidence>
<dbReference type="AlphaFoldDB" id="A0A9W4T3T4"/>
<evidence type="ECO:0000256" key="1">
    <source>
        <dbReference type="SAM" id="Phobius"/>
    </source>
</evidence>